<dbReference type="PANTHER" id="PTHR42643">
    <property type="entry name" value="IONOTROPIC RECEPTOR 20A-RELATED"/>
    <property type="match status" value="1"/>
</dbReference>
<dbReference type="PANTHER" id="PTHR42643:SF38">
    <property type="entry name" value="IONOTROPIC RECEPTOR 100A"/>
    <property type="match status" value="1"/>
</dbReference>
<evidence type="ECO:0000313" key="10">
    <source>
        <dbReference type="Proteomes" id="UP000829291"/>
    </source>
</evidence>
<evidence type="ECO:0000256" key="7">
    <source>
        <dbReference type="ARBA" id="ARBA00023180"/>
    </source>
</evidence>
<feature type="transmembrane region" description="Helical" evidence="8">
    <location>
        <begin position="567"/>
        <end position="585"/>
    </location>
</feature>
<keyword evidence="3 8" id="KW-0812">Transmembrane</keyword>
<feature type="transmembrane region" description="Helical" evidence="8">
    <location>
        <begin position="391"/>
        <end position="408"/>
    </location>
</feature>
<keyword evidence="7" id="KW-0325">Glycoprotein</keyword>
<evidence type="ECO:0000256" key="6">
    <source>
        <dbReference type="ARBA" id="ARBA00023170"/>
    </source>
</evidence>
<feature type="transmembrane region" description="Helical" evidence="8">
    <location>
        <begin position="324"/>
        <end position="343"/>
    </location>
</feature>
<name>A0ABM3GQU5_NEOLC</name>
<evidence type="ECO:0000256" key="1">
    <source>
        <dbReference type="ARBA" id="ARBA00004651"/>
    </source>
</evidence>
<comment type="subcellular location">
    <subcellularLocation>
        <location evidence="1">Cell membrane</location>
        <topology evidence="1">Multi-pass membrane protein</topology>
    </subcellularLocation>
</comment>
<dbReference type="InterPro" id="IPR052192">
    <property type="entry name" value="Insect_Ionotropic_Sensory_Rcpt"/>
</dbReference>
<gene>
    <name evidence="11" type="primary">LOC124296628</name>
</gene>
<evidence type="ECO:0000256" key="9">
    <source>
        <dbReference type="SAM" id="SignalP"/>
    </source>
</evidence>
<keyword evidence="5 8" id="KW-0472">Membrane</keyword>
<keyword evidence="9" id="KW-0732">Signal</keyword>
<sequence length="604" mass="69119">MNSHQHRVIFLLFLYATCSLESRADLMILQLENRIEYESKLNRLLEFCGDDYMYRKLTVIAEPGSRDWLSSKVFRKVNEAYQTPVELFDDIKALKSVGWQACVVLCISAETVVAFSSSPEERLWIPGNIYVIYVPKGLGEVSPEEFRSLGSLLWRRNYVHKVVLSTEGRNLYFDPFEPRELGGFGALRNLEDSVEPLKKRQTFAGYEVNISIFPYLTLQWKDGRYVGLEANSMLEICARMNVTPQLYEPPEKFGWFWNGTFTGTLGRLTYHQSDLAFNEFFVKNYGTENLEYTTYLSLDQICVIVPRRARVPEYLMMVRIFSPLTWALISFGNAVLAMVYVIVTHLRIGRTRDQTSAKSRPGIRIQDFVAACVFYSFYPMNSNTKWISERIHIASGLVLGVVVSGYFTSQLASSFSKPAFLKNIDTLEELDHSGLKILTNYPNLLSDVFADDEPSTLRNLQAKLTLNNGSEIEWHVFHARDAGFLEREQSALLEGSTVIGLHVVPDCPRKYHLAYPIAKGSPFQPRLNTLIGRLHNAGFYRKWFEDLKRRPEPIYNSRPVVIRLHHLYVPFFLLIGGLGVSVVVFCSEIKGSFVRTEKSGKKKA</sequence>
<organism evidence="10 11">
    <name type="scientific">Neodiprion lecontei</name>
    <name type="common">Redheaded pine sawfly</name>
    <dbReference type="NCBI Taxonomy" id="441921"/>
    <lineage>
        <taxon>Eukaryota</taxon>
        <taxon>Metazoa</taxon>
        <taxon>Ecdysozoa</taxon>
        <taxon>Arthropoda</taxon>
        <taxon>Hexapoda</taxon>
        <taxon>Insecta</taxon>
        <taxon>Pterygota</taxon>
        <taxon>Neoptera</taxon>
        <taxon>Endopterygota</taxon>
        <taxon>Hymenoptera</taxon>
        <taxon>Tenthredinoidea</taxon>
        <taxon>Diprionidae</taxon>
        <taxon>Diprioninae</taxon>
        <taxon>Neodiprion</taxon>
    </lineage>
</organism>
<evidence type="ECO:0000313" key="11">
    <source>
        <dbReference type="RefSeq" id="XP_046602647.1"/>
    </source>
</evidence>
<evidence type="ECO:0000256" key="3">
    <source>
        <dbReference type="ARBA" id="ARBA00022692"/>
    </source>
</evidence>
<evidence type="ECO:0000256" key="2">
    <source>
        <dbReference type="ARBA" id="ARBA00022475"/>
    </source>
</evidence>
<evidence type="ECO:0000256" key="8">
    <source>
        <dbReference type="SAM" id="Phobius"/>
    </source>
</evidence>
<dbReference type="GeneID" id="124296628"/>
<protein>
    <submittedName>
        <fullName evidence="11">Uncharacterized protein LOC124296628</fullName>
    </submittedName>
</protein>
<keyword evidence="6" id="KW-0675">Receptor</keyword>
<dbReference type="Proteomes" id="UP000829291">
    <property type="component" value="Chromosome 1"/>
</dbReference>
<dbReference type="RefSeq" id="XP_046602647.1">
    <property type="nucleotide sequence ID" value="XM_046746691.1"/>
</dbReference>
<keyword evidence="4 8" id="KW-1133">Transmembrane helix</keyword>
<evidence type="ECO:0000256" key="5">
    <source>
        <dbReference type="ARBA" id="ARBA00023136"/>
    </source>
</evidence>
<feature type="signal peptide" evidence="9">
    <location>
        <begin position="1"/>
        <end position="24"/>
    </location>
</feature>
<keyword evidence="10" id="KW-1185">Reference proteome</keyword>
<reference evidence="11" key="1">
    <citation type="submission" date="2025-08" db="UniProtKB">
        <authorList>
            <consortium name="RefSeq"/>
        </authorList>
    </citation>
    <scope>IDENTIFICATION</scope>
    <source>
        <tissue evidence="11">Thorax and Abdomen</tissue>
    </source>
</reference>
<dbReference type="SUPFAM" id="SSF53850">
    <property type="entry name" value="Periplasmic binding protein-like II"/>
    <property type="match status" value="1"/>
</dbReference>
<dbReference type="Gene3D" id="3.40.190.10">
    <property type="entry name" value="Periplasmic binding protein-like II"/>
    <property type="match status" value="1"/>
</dbReference>
<accession>A0ABM3GQU5</accession>
<evidence type="ECO:0000256" key="4">
    <source>
        <dbReference type="ARBA" id="ARBA00022989"/>
    </source>
</evidence>
<proteinExistence type="predicted"/>
<feature type="chain" id="PRO_5046135931" evidence="9">
    <location>
        <begin position="25"/>
        <end position="604"/>
    </location>
</feature>
<keyword evidence="2" id="KW-1003">Cell membrane</keyword>